<keyword evidence="2" id="KW-1185">Reference proteome</keyword>
<proteinExistence type="predicted"/>
<comment type="caution">
    <text evidence="1">The sequence shown here is derived from an EMBL/GenBank/DDBJ whole genome shotgun (WGS) entry which is preliminary data.</text>
</comment>
<protein>
    <submittedName>
        <fullName evidence="1">Uncharacterized protein</fullName>
    </submittedName>
</protein>
<accession>A0A1G1SU59</accession>
<dbReference type="EMBL" id="MDZA01000436">
    <property type="protein sequence ID" value="OGX82155.1"/>
    <property type="molecule type" value="Genomic_DNA"/>
</dbReference>
<dbReference type="AlphaFoldDB" id="A0A1G1SU59"/>
<evidence type="ECO:0000313" key="2">
    <source>
        <dbReference type="Proteomes" id="UP000177506"/>
    </source>
</evidence>
<name>A0A1G1SU59_9BACT</name>
<dbReference type="Proteomes" id="UP000177506">
    <property type="component" value="Unassembled WGS sequence"/>
</dbReference>
<evidence type="ECO:0000313" key="1">
    <source>
        <dbReference type="EMBL" id="OGX82155.1"/>
    </source>
</evidence>
<organism evidence="1 2">
    <name type="scientific">Hymenobacter coccineus</name>
    <dbReference type="NCBI Taxonomy" id="1908235"/>
    <lineage>
        <taxon>Bacteria</taxon>
        <taxon>Pseudomonadati</taxon>
        <taxon>Bacteroidota</taxon>
        <taxon>Cytophagia</taxon>
        <taxon>Cytophagales</taxon>
        <taxon>Hymenobacteraceae</taxon>
        <taxon>Hymenobacter</taxon>
    </lineage>
</organism>
<sequence length="163" mass="17832">MAGHFLRRDFFVALPREVDQHAQEPVGLARLVAQHQPPAVQPQRGPVLVAAPHQLVERKRMVGNAPFDVVHRGGQVVGPHGGQPVGPGGRVETSLVFVPNRPPKLGIGPLIGRVIQVPVPEPVQRRFLDEVQDAVVCLLPGVEFLAQRRHFFGGAGRRRVINH</sequence>
<reference evidence="1 2" key="1">
    <citation type="submission" date="2016-08" db="EMBL/GenBank/DDBJ databases">
        <title>Hymenobacter coccineus sp. nov., Hymenobacter lapidarius sp. nov. and Hymenobacter glacialis sp. nov., isolated from Antarctic soil.</title>
        <authorList>
            <person name="Sedlacek I."/>
            <person name="Kralova S."/>
            <person name="Kyrova K."/>
            <person name="Maslanova I."/>
            <person name="Stankova E."/>
            <person name="Vrbovska V."/>
            <person name="Nemec M."/>
            <person name="Bartak M."/>
            <person name="Svec P."/>
            <person name="Busse H.-J."/>
            <person name="Pantucek R."/>
        </authorList>
    </citation>
    <scope>NUCLEOTIDE SEQUENCE [LARGE SCALE GENOMIC DNA]</scope>
    <source>
        <strain evidence="1 2">CCM 8649</strain>
    </source>
</reference>
<gene>
    <name evidence="1" type="ORF">BEN49_14410</name>
</gene>